<dbReference type="AlphaFoldDB" id="A0AB34JMX1"/>
<dbReference type="Proteomes" id="UP001515480">
    <property type="component" value="Unassembled WGS sequence"/>
</dbReference>
<dbReference type="PROSITE" id="PS50297">
    <property type="entry name" value="ANK_REP_REGION"/>
    <property type="match status" value="2"/>
</dbReference>
<feature type="compositionally biased region" description="Polar residues" evidence="4">
    <location>
        <begin position="112"/>
        <end position="122"/>
    </location>
</feature>
<evidence type="ECO:0000256" key="3">
    <source>
        <dbReference type="PROSITE-ProRule" id="PRU00023"/>
    </source>
</evidence>
<evidence type="ECO:0000256" key="2">
    <source>
        <dbReference type="ARBA" id="ARBA00023043"/>
    </source>
</evidence>
<dbReference type="PRINTS" id="PR01415">
    <property type="entry name" value="ANKYRIN"/>
</dbReference>
<keyword evidence="1" id="KW-0677">Repeat</keyword>
<keyword evidence="2 3" id="KW-0040">ANK repeat</keyword>
<feature type="compositionally biased region" description="Low complexity" evidence="4">
    <location>
        <begin position="17"/>
        <end position="54"/>
    </location>
</feature>
<dbReference type="InterPro" id="IPR050776">
    <property type="entry name" value="Ank_Repeat/CDKN_Inhibitor"/>
</dbReference>
<dbReference type="EMBL" id="JBGBPQ010000006">
    <property type="protein sequence ID" value="KAL1522347.1"/>
    <property type="molecule type" value="Genomic_DNA"/>
</dbReference>
<sequence>MRGAFSLLEVPLRPGDTSATTAPSAVPTPSIAAPPSDVCFSPSSPHAPQAPSSALIAPTAGRGDDLQHAGLAAPSTESVASTRAEETDWMVCRASGISDGALELIPPLQCSAGSPTLGTPSPSERVAPPGEAGMAASPSSRVEHDVCRLQREILPLPLADRLSRRSSRFIRFCLARAIAAEPALESDSSDEATASEGGREAGLDPLVAEATLELPSPRLHSGSIAMLFTRSSGGSRPPGGGGGAVVPSAGEAGSDACGGGGAVVPSAGEAGSDACGGGGAVVPSAAEAGSDAWSPSSVGGRHGCGGEDVASSGGVKPTSTSEAPTTVTTRCFEAGAATEAGLSSGGRSVRFLRKGESSERQKRDGEAGGACGWGTHDFYPRPLASGTLCATHGSQACLRSTTPVHEAVHYSSSCSTRHPAALPSACLAGGREPSVGGGGWQCLQIARIPLGGNGGKRREVGVWLPLLSCVGFPPLLPLGRASACRTRSDSRRRGARAMPPQLPTALHDAAQRGDLPRVEELLASAEGMQMLNAQDAAGNTPLHFAARQPPQDLKSHERQKVLELLLAHGAELDVVDCYGATPIHLAAASGNPGGRACEALADAGCRLDLQDVNFGNTPLHYGALMCQDKPMFHLLQFSDGRLRETAKVGIGIRNKEGQSVLQVAEAKKTDWKPTVKVIKSFERLVRLEARAKGA</sequence>
<evidence type="ECO:0000313" key="6">
    <source>
        <dbReference type="Proteomes" id="UP001515480"/>
    </source>
</evidence>
<dbReference type="Gene3D" id="1.25.40.20">
    <property type="entry name" value="Ankyrin repeat-containing domain"/>
    <property type="match status" value="1"/>
</dbReference>
<organism evidence="5 6">
    <name type="scientific">Prymnesium parvum</name>
    <name type="common">Toxic golden alga</name>
    <dbReference type="NCBI Taxonomy" id="97485"/>
    <lineage>
        <taxon>Eukaryota</taxon>
        <taxon>Haptista</taxon>
        <taxon>Haptophyta</taxon>
        <taxon>Prymnesiophyceae</taxon>
        <taxon>Prymnesiales</taxon>
        <taxon>Prymnesiaceae</taxon>
        <taxon>Prymnesium</taxon>
    </lineage>
</organism>
<dbReference type="PANTHER" id="PTHR24201:SF15">
    <property type="entry name" value="ANKYRIN REPEAT DOMAIN-CONTAINING PROTEIN 66"/>
    <property type="match status" value="1"/>
</dbReference>
<dbReference type="InterPro" id="IPR002110">
    <property type="entry name" value="Ankyrin_rpt"/>
</dbReference>
<accession>A0AB34JMX1</accession>
<evidence type="ECO:0000256" key="4">
    <source>
        <dbReference type="SAM" id="MobiDB-lite"/>
    </source>
</evidence>
<name>A0AB34JMX1_PRYPA</name>
<dbReference type="SUPFAM" id="SSF48403">
    <property type="entry name" value="Ankyrin repeat"/>
    <property type="match status" value="1"/>
</dbReference>
<gene>
    <name evidence="5" type="ORF">AB1Y20_017339</name>
</gene>
<evidence type="ECO:0000313" key="5">
    <source>
        <dbReference type="EMBL" id="KAL1522347.1"/>
    </source>
</evidence>
<feature type="region of interest" description="Disordered" evidence="4">
    <location>
        <begin position="183"/>
        <end position="202"/>
    </location>
</feature>
<feature type="repeat" description="ANK" evidence="3">
    <location>
        <begin position="578"/>
        <end position="612"/>
    </location>
</feature>
<feature type="region of interest" description="Disordered" evidence="4">
    <location>
        <begin position="1"/>
        <end position="85"/>
    </location>
</feature>
<reference evidence="5 6" key="1">
    <citation type="journal article" date="2024" name="Science">
        <title>Giant polyketide synthase enzymes in the biosynthesis of giant marine polyether toxins.</title>
        <authorList>
            <person name="Fallon T.R."/>
            <person name="Shende V.V."/>
            <person name="Wierzbicki I.H."/>
            <person name="Pendleton A.L."/>
            <person name="Watervoot N.F."/>
            <person name="Auber R.P."/>
            <person name="Gonzalez D.J."/>
            <person name="Wisecaver J.H."/>
            <person name="Moore B.S."/>
        </authorList>
    </citation>
    <scope>NUCLEOTIDE SEQUENCE [LARGE SCALE GENOMIC DNA]</scope>
    <source>
        <strain evidence="5 6">12B1</strain>
    </source>
</reference>
<comment type="caution">
    <text evidence="5">The sequence shown here is derived from an EMBL/GenBank/DDBJ whole genome shotgun (WGS) entry which is preliminary data.</text>
</comment>
<dbReference type="PANTHER" id="PTHR24201">
    <property type="entry name" value="ANK_REP_REGION DOMAIN-CONTAINING PROTEIN"/>
    <property type="match status" value="1"/>
</dbReference>
<dbReference type="SMART" id="SM00248">
    <property type="entry name" value="ANK"/>
    <property type="match status" value="4"/>
</dbReference>
<dbReference type="InterPro" id="IPR036770">
    <property type="entry name" value="Ankyrin_rpt-contain_sf"/>
</dbReference>
<dbReference type="Pfam" id="PF12796">
    <property type="entry name" value="Ank_2"/>
    <property type="match status" value="1"/>
</dbReference>
<feature type="region of interest" description="Disordered" evidence="4">
    <location>
        <begin position="112"/>
        <end position="139"/>
    </location>
</feature>
<feature type="repeat" description="ANK" evidence="3">
    <location>
        <begin position="537"/>
        <end position="577"/>
    </location>
</feature>
<proteinExistence type="predicted"/>
<evidence type="ECO:0000256" key="1">
    <source>
        <dbReference type="ARBA" id="ARBA00022737"/>
    </source>
</evidence>
<dbReference type="PROSITE" id="PS50088">
    <property type="entry name" value="ANK_REPEAT"/>
    <property type="match status" value="2"/>
</dbReference>
<keyword evidence="6" id="KW-1185">Reference proteome</keyword>
<protein>
    <submittedName>
        <fullName evidence="5">Uncharacterized protein</fullName>
    </submittedName>
</protein>
<feature type="region of interest" description="Disordered" evidence="4">
    <location>
        <begin position="290"/>
        <end position="325"/>
    </location>
</feature>
<dbReference type="Pfam" id="PF13637">
    <property type="entry name" value="Ank_4"/>
    <property type="match status" value="1"/>
</dbReference>